<dbReference type="GO" id="GO:0006094">
    <property type="term" value="P:gluconeogenesis"/>
    <property type="evidence" value="ECO:0007669"/>
    <property type="project" value="TreeGrafter"/>
</dbReference>
<feature type="binding site" evidence="11">
    <location>
        <position position="117"/>
    </location>
    <ligand>
        <name>substrate</name>
    </ligand>
</feature>
<keyword evidence="11" id="KW-0963">Cytoplasm</keyword>
<evidence type="ECO:0000256" key="8">
    <source>
        <dbReference type="ARBA" id="ARBA00022777"/>
    </source>
</evidence>
<feature type="binding site" evidence="11 13">
    <location>
        <position position="324"/>
    </location>
    <ligand>
        <name>ATP</name>
        <dbReference type="ChEBI" id="CHEBI:30616"/>
    </ligand>
</feature>
<dbReference type="Proteomes" id="UP000186551">
    <property type="component" value="Unassembled WGS sequence"/>
</dbReference>
<dbReference type="PANTHER" id="PTHR11406">
    <property type="entry name" value="PHOSPHOGLYCERATE KINASE"/>
    <property type="match status" value="1"/>
</dbReference>
<comment type="similarity">
    <text evidence="3 11 14">Belongs to the phosphoglycerate kinase family.</text>
</comment>
<comment type="subcellular location">
    <subcellularLocation>
        <location evidence="11">Cytoplasm</location>
    </subcellularLocation>
</comment>
<reference evidence="15 16" key="1">
    <citation type="submission" date="2016-03" db="EMBL/GenBank/DDBJ databases">
        <title>Genome sequence of Pontibacter sp. nov., of the family cytophagaceae, isolated from marine sediment of the Yellow Sea, China.</title>
        <authorList>
            <person name="Zhang G."/>
            <person name="Zhang R."/>
        </authorList>
    </citation>
    <scope>NUCLEOTIDE SEQUENCE [LARGE SCALE GENOMIC DNA]</scope>
    <source>
        <strain evidence="15 16">S10-8</strain>
    </source>
</reference>
<sequence>MRTVDEYNFAGKKALVRVDFNVPLDREHRITDDTRIRAAVPTINKILSDGGAVILMSHLGRPKSGPEEKFSLRHLVPRLEQEFKTRVLFAPDCIGPEAAQLAQELQPGEILLLENLRFHKAEEKGDPEFAKELSTLGDVYVNDAFGTAHREHASTAVIARYFPNDKMMGFVMQAELENARRVLDNAERPYTAIMGGAKISDKILIIEKLLDRVDNLLIGGGMAYTFVKADGGNIGSSLVEEDKLDLANRLIKMAKEKGVNIMIPVDSVIADAFSNDANVDTKLSHHIPQNWMGLDIGPDAREQYAAVIANSRTILWNGPMGVFEMSNFSVGTEAVADAVVAATANGAYSLIGGGDSAAAVNKFGYADRVSYVSTGGGALLEYMEGKTLPGVAALERTDY</sequence>
<keyword evidence="8 11" id="KW-0418">Kinase</keyword>
<dbReference type="HAMAP" id="MF_00145">
    <property type="entry name" value="Phosphoglyc_kinase"/>
    <property type="match status" value="1"/>
</dbReference>
<comment type="subunit">
    <text evidence="11">Monomer.</text>
</comment>
<dbReference type="GO" id="GO:0005524">
    <property type="term" value="F:ATP binding"/>
    <property type="evidence" value="ECO:0007669"/>
    <property type="project" value="UniProtKB-KW"/>
</dbReference>
<dbReference type="STRING" id="1797110.A3841_18400"/>
<keyword evidence="16" id="KW-1185">Reference proteome</keyword>
<protein>
    <recommendedName>
        <fullName evidence="5 11">Phosphoglycerate kinase</fullName>
        <ecNumber evidence="4 11">2.7.2.3</ecNumber>
    </recommendedName>
</protein>
<dbReference type="InterPro" id="IPR001576">
    <property type="entry name" value="Phosphoglycerate_kinase"/>
</dbReference>
<dbReference type="FunFam" id="3.40.50.1260:FF:000007">
    <property type="entry name" value="Phosphoglycerate kinase"/>
    <property type="match status" value="1"/>
</dbReference>
<dbReference type="PRINTS" id="PR00477">
    <property type="entry name" value="PHGLYCKINASE"/>
</dbReference>
<evidence type="ECO:0000256" key="13">
    <source>
        <dbReference type="PIRSR" id="PIRSR000724-2"/>
    </source>
</evidence>
<keyword evidence="10 11" id="KW-0324">Glycolysis</keyword>
<dbReference type="EMBL" id="LVWA01000005">
    <property type="protein sequence ID" value="OKL40295.1"/>
    <property type="molecule type" value="Genomic_DNA"/>
</dbReference>
<feature type="binding site" evidence="11 13">
    <location>
        <position position="202"/>
    </location>
    <ligand>
        <name>ATP</name>
        <dbReference type="ChEBI" id="CHEBI:30616"/>
    </ligand>
</feature>
<evidence type="ECO:0000256" key="3">
    <source>
        <dbReference type="ARBA" id="ARBA00008982"/>
    </source>
</evidence>
<gene>
    <name evidence="11 15" type="primary">pgk</name>
    <name evidence="15" type="ORF">A3841_18400</name>
</gene>
<dbReference type="InterPro" id="IPR015824">
    <property type="entry name" value="Phosphoglycerate_kinase_N"/>
</dbReference>
<dbReference type="UniPathway" id="UPA00109">
    <property type="reaction ID" value="UER00185"/>
</dbReference>
<evidence type="ECO:0000256" key="12">
    <source>
        <dbReference type="PIRSR" id="PIRSR000724-1"/>
    </source>
</evidence>
<keyword evidence="9 11" id="KW-0067">ATP-binding</keyword>
<evidence type="ECO:0000256" key="6">
    <source>
        <dbReference type="ARBA" id="ARBA00022679"/>
    </source>
</evidence>
<dbReference type="Pfam" id="PF00162">
    <property type="entry name" value="PGK"/>
    <property type="match status" value="1"/>
</dbReference>
<dbReference type="InterPro" id="IPR036043">
    <property type="entry name" value="Phosphoglycerate_kinase_sf"/>
</dbReference>
<feature type="binding site" evidence="11 13">
    <location>
        <begin position="353"/>
        <end position="356"/>
    </location>
    <ligand>
        <name>ATP</name>
        <dbReference type="ChEBI" id="CHEBI:30616"/>
    </ligand>
</feature>
<evidence type="ECO:0000256" key="1">
    <source>
        <dbReference type="ARBA" id="ARBA00000642"/>
    </source>
</evidence>
<comment type="catalytic activity">
    <reaction evidence="1 11 14">
        <text>(2R)-3-phosphoglycerate + ATP = (2R)-3-phospho-glyceroyl phosphate + ADP</text>
        <dbReference type="Rhea" id="RHEA:14801"/>
        <dbReference type="ChEBI" id="CHEBI:30616"/>
        <dbReference type="ChEBI" id="CHEBI:57604"/>
        <dbReference type="ChEBI" id="CHEBI:58272"/>
        <dbReference type="ChEBI" id="CHEBI:456216"/>
        <dbReference type="EC" id="2.7.2.3"/>
    </reaction>
</comment>
<evidence type="ECO:0000256" key="4">
    <source>
        <dbReference type="ARBA" id="ARBA00013061"/>
    </source>
</evidence>
<accession>A0A1Q5PDH0</accession>
<dbReference type="GO" id="GO:0005829">
    <property type="term" value="C:cytosol"/>
    <property type="evidence" value="ECO:0007669"/>
    <property type="project" value="TreeGrafter"/>
</dbReference>
<dbReference type="PIRSF" id="PIRSF000724">
    <property type="entry name" value="Pgk"/>
    <property type="match status" value="1"/>
</dbReference>
<dbReference type="GO" id="GO:0006096">
    <property type="term" value="P:glycolytic process"/>
    <property type="evidence" value="ECO:0007669"/>
    <property type="project" value="UniProtKB-UniRule"/>
</dbReference>
<dbReference type="PANTHER" id="PTHR11406:SF23">
    <property type="entry name" value="PHOSPHOGLYCERATE KINASE 1, CHLOROPLASTIC-RELATED"/>
    <property type="match status" value="1"/>
</dbReference>
<feature type="binding site" evidence="11 13">
    <location>
        <position position="293"/>
    </location>
    <ligand>
        <name>ATP</name>
        <dbReference type="ChEBI" id="CHEBI:30616"/>
    </ligand>
</feature>
<evidence type="ECO:0000256" key="10">
    <source>
        <dbReference type="ARBA" id="ARBA00023152"/>
    </source>
</evidence>
<evidence type="ECO:0000256" key="14">
    <source>
        <dbReference type="RuleBase" id="RU000532"/>
    </source>
</evidence>
<dbReference type="OrthoDB" id="9808460at2"/>
<keyword evidence="6 11" id="KW-0808">Transferase</keyword>
<dbReference type="EC" id="2.7.2.3" evidence="4 11"/>
<dbReference type="AlphaFoldDB" id="A0A1Q5PDH0"/>
<dbReference type="CDD" id="cd00318">
    <property type="entry name" value="Phosphoglycerate_kinase"/>
    <property type="match status" value="1"/>
</dbReference>
<feature type="binding site" evidence="11">
    <location>
        <position position="35"/>
    </location>
    <ligand>
        <name>substrate</name>
    </ligand>
</feature>
<comment type="caution">
    <text evidence="15">The sequence shown here is derived from an EMBL/GenBank/DDBJ whole genome shotgun (WGS) entry which is preliminary data.</text>
</comment>
<keyword evidence="7 11" id="KW-0547">Nucleotide-binding</keyword>
<dbReference type="SUPFAM" id="SSF53748">
    <property type="entry name" value="Phosphoglycerate kinase"/>
    <property type="match status" value="1"/>
</dbReference>
<feature type="binding site" evidence="12">
    <location>
        <position position="35"/>
    </location>
    <ligand>
        <name>(2R)-3-phosphoglycerate</name>
        <dbReference type="ChEBI" id="CHEBI:58272"/>
    </ligand>
</feature>
<dbReference type="GO" id="GO:0043531">
    <property type="term" value="F:ADP binding"/>
    <property type="evidence" value="ECO:0007669"/>
    <property type="project" value="TreeGrafter"/>
</dbReference>
<evidence type="ECO:0000256" key="9">
    <source>
        <dbReference type="ARBA" id="ARBA00022840"/>
    </source>
</evidence>
<proteinExistence type="inferred from homology"/>
<organism evidence="15 16">
    <name type="scientific">Pontibacter flavimaris</name>
    <dbReference type="NCBI Taxonomy" id="1797110"/>
    <lineage>
        <taxon>Bacteria</taxon>
        <taxon>Pseudomonadati</taxon>
        <taxon>Bacteroidota</taxon>
        <taxon>Cytophagia</taxon>
        <taxon>Cytophagales</taxon>
        <taxon>Hymenobacteraceae</taxon>
        <taxon>Pontibacter</taxon>
    </lineage>
</organism>
<comment type="pathway">
    <text evidence="2 11">Carbohydrate degradation; glycolysis; pyruvate from D-glyceraldehyde 3-phosphate: step 2/5.</text>
</comment>
<dbReference type="Gene3D" id="3.40.50.1260">
    <property type="entry name" value="Phosphoglycerate kinase, N-terminal domain"/>
    <property type="match status" value="2"/>
</dbReference>
<dbReference type="FunFam" id="3.40.50.1260:FF:000006">
    <property type="entry name" value="Phosphoglycerate kinase"/>
    <property type="match status" value="1"/>
</dbReference>
<feature type="binding site" evidence="12">
    <location>
        <position position="150"/>
    </location>
    <ligand>
        <name>(2R)-3-phosphoglycerate</name>
        <dbReference type="ChEBI" id="CHEBI:58272"/>
    </ligand>
</feature>
<feature type="binding site" evidence="11">
    <location>
        <position position="150"/>
    </location>
    <ligand>
        <name>substrate</name>
    </ligand>
</feature>
<feature type="binding site" evidence="11 12">
    <location>
        <begin position="19"/>
        <end position="21"/>
    </location>
    <ligand>
        <name>substrate</name>
    </ligand>
</feature>
<evidence type="ECO:0000256" key="11">
    <source>
        <dbReference type="HAMAP-Rule" id="MF_00145"/>
    </source>
</evidence>
<name>A0A1Q5PDH0_9BACT</name>
<evidence type="ECO:0000313" key="15">
    <source>
        <dbReference type="EMBL" id="OKL40295.1"/>
    </source>
</evidence>
<feature type="binding site" evidence="12">
    <location>
        <position position="117"/>
    </location>
    <ligand>
        <name>(2R)-3-phosphoglycerate</name>
        <dbReference type="ChEBI" id="CHEBI:58272"/>
    </ligand>
</feature>
<evidence type="ECO:0000256" key="7">
    <source>
        <dbReference type="ARBA" id="ARBA00022741"/>
    </source>
</evidence>
<feature type="binding site" evidence="11 12">
    <location>
        <begin position="58"/>
        <end position="61"/>
    </location>
    <ligand>
        <name>substrate</name>
    </ligand>
</feature>
<dbReference type="RefSeq" id="WP_073852398.1">
    <property type="nucleotide sequence ID" value="NZ_LVWA01000005.1"/>
</dbReference>
<evidence type="ECO:0000256" key="5">
    <source>
        <dbReference type="ARBA" id="ARBA00016471"/>
    </source>
</evidence>
<evidence type="ECO:0000256" key="2">
    <source>
        <dbReference type="ARBA" id="ARBA00004838"/>
    </source>
</evidence>
<dbReference type="GO" id="GO:0004618">
    <property type="term" value="F:phosphoglycerate kinase activity"/>
    <property type="evidence" value="ECO:0007669"/>
    <property type="project" value="UniProtKB-UniRule"/>
</dbReference>
<evidence type="ECO:0000313" key="16">
    <source>
        <dbReference type="Proteomes" id="UP000186551"/>
    </source>
</evidence>